<evidence type="ECO:0000313" key="2">
    <source>
        <dbReference type="Proteomes" id="UP000600918"/>
    </source>
</evidence>
<accession>A0A834P6L5</accession>
<protein>
    <submittedName>
        <fullName evidence="1">Uncharacterized protein</fullName>
    </submittedName>
</protein>
<evidence type="ECO:0000313" key="1">
    <source>
        <dbReference type="EMBL" id="KAF7430088.1"/>
    </source>
</evidence>
<dbReference type="Proteomes" id="UP000600918">
    <property type="component" value="Unassembled WGS sequence"/>
</dbReference>
<name>A0A834P6L5_VESPE</name>
<keyword evidence="2" id="KW-1185">Reference proteome</keyword>
<reference evidence="1" key="1">
    <citation type="journal article" date="2020" name="G3 (Bethesda)">
        <title>High-Quality Assemblies for Three Invasive Social Wasps from the &lt;i&gt;Vespula&lt;/i&gt; Genus.</title>
        <authorList>
            <person name="Harrop T.W.R."/>
            <person name="Guhlin J."/>
            <person name="McLaughlin G.M."/>
            <person name="Permina E."/>
            <person name="Stockwell P."/>
            <person name="Gilligan J."/>
            <person name="Le Lec M.F."/>
            <person name="Gruber M.A.M."/>
            <person name="Quinn O."/>
            <person name="Lovegrove M."/>
            <person name="Duncan E.J."/>
            <person name="Remnant E.J."/>
            <person name="Van Eeckhoven J."/>
            <person name="Graham B."/>
            <person name="Knapp R.A."/>
            <person name="Langford K.W."/>
            <person name="Kronenberg Z."/>
            <person name="Press M.O."/>
            <person name="Eacker S.M."/>
            <person name="Wilson-Rankin E.E."/>
            <person name="Purcell J."/>
            <person name="Lester P.J."/>
            <person name="Dearden P.K."/>
        </authorList>
    </citation>
    <scope>NUCLEOTIDE SEQUENCE</scope>
    <source>
        <strain evidence="1">Volc-1</strain>
    </source>
</reference>
<dbReference type="EMBL" id="JACSDY010000004">
    <property type="protein sequence ID" value="KAF7430088.1"/>
    <property type="molecule type" value="Genomic_DNA"/>
</dbReference>
<proteinExistence type="predicted"/>
<comment type="caution">
    <text evidence="1">The sequence shown here is derived from an EMBL/GenBank/DDBJ whole genome shotgun (WGS) entry which is preliminary data.</text>
</comment>
<sequence length="71" mass="8150">MEKEYWKSEEKDTNRDEWIFGQPSRSGWKDGDLIEIPKSSRLYGYGDEIISHIVAFDPDGIPKVTGNKDSS</sequence>
<organism evidence="1 2">
    <name type="scientific">Vespula pensylvanica</name>
    <name type="common">Western yellow jacket</name>
    <name type="synonym">Wasp</name>
    <dbReference type="NCBI Taxonomy" id="30213"/>
    <lineage>
        <taxon>Eukaryota</taxon>
        <taxon>Metazoa</taxon>
        <taxon>Ecdysozoa</taxon>
        <taxon>Arthropoda</taxon>
        <taxon>Hexapoda</taxon>
        <taxon>Insecta</taxon>
        <taxon>Pterygota</taxon>
        <taxon>Neoptera</taxon>
        <taxon>Endopterygota</taxon>
        <taxon>Hymenoptera</taxon>
        <taxon>Apocrita</taxon>
        <taxon>Aculeata</taxon>
        <taxon>Vespoidea</taxon>
        <taxon>Vespidae</taxon>
        <taxon>Vespinae</taxon>
        <taxon>Vespula</taxon>
    </lineage>
</organism>
<dbReference type="AlphaFoldDB" id="A0A834P6L5"/>
<gene>
    <name evidence="1" type="ORF">H0235_006486</name>
</gene>